<organism evidence="2 3">
    <name type="scientific">Vibrio aquaticus</name>
    <dbReference type="NCBI Taxonomy" id="2496559"/>
    <lineage>
        <taxon>Bacteria</taxon>
        <taxon>Pseudomonadati</taxon>
        <taxon>Pseudomonadota</taxon>
        <taxon>Gammaproteobacteria</taxon>
        <taxon>Vibrionales</taxon>
        <taxon>Vibrionaceae</taxon>
        <taxon>Vibrio</taxon>
    </lineage>
</organism>
<protein>
    <submittedName>
        <fullName evidence="2">DUF2474 family protein</fullName>
    </submittedName>
</protein>
<keyword evidence="3" id="KW-1185">Reference proteome</keyword>
<gene>
    <name evidence="2" type="ORF">EJ063_17395</name>
</gene>
<name>A0A3S0N3G5_9VIBR</name>
<dbReference type="InterPro" id="IPR018895">
    <property type="entry name" value="DUF2474"/>
</dbReference>
<evidence type="ECO:0000256" key="1">
    <source>
        <dbReference type="SAM" id="Phobius"/>
    </source>
</evidence>
<dbReference type="EMBL" id="RXZH01000010">
    <property type="protein sequence ID" value="RTZ14219.1"/>
    <property type="molecule type" value="Genomic_DNA"/>
</dbReference>
<reference evidence="2 3" key="1">
    <citation type="submission" date="2018-12" db="EMBL/GenBank/DDBJ databases">
        <title>Vibrio sp. isolated from China Sea.</title>
        <authorList>
            <person name="Li Y."/>
        </authorList>
    </citation>
    <scope>NUCLEOTIDE SEQUENCE [LARGE SCALE GENOMIC DNA]</scope>
    <source>
        <strain evidence="2 3">BEI207</strain>
    </source>
</reference>
<dbReference type="Pfam" id="PF10617">
    <property type="entry name" value="DUF2474"/>
    <property type="match status" value="1"/>
</dbReference>
<comment type="caution">
    <text evidence="2">The sequence shown here is derived from an EMBL/GenBank/DDBJ whole genome shotgun (WGS) entry which is preliminary data.</text>
</comment>
<evidence type="ECO:0000313" key="2">
    <source>
        <dbReference type="EMBL" id="RTZ14219.1"/>
    </source>
</evidence>
<keyword evidence="1" id="KW-0472">Membrane</keyword>
<evidence type="ECO:0000313" key="3">
    <source>
        <dbReference type="Proteomes" id="UP000268973"/>
    </source>
</evidence>
<dbReference type="Proteomes" id="UP000268973">
    <property type="component" value="Unassembled WGS sequence"/>
</dbReference>
<keyword evidence="1" id="KW-1133">Transmembrane helix</keyword>
<sequence>MKSTWRQWGWFVFLWLASIGALTVIAAVIRLALPQ</sequence>
<proteinExistence type="predicted"/>
<dbReference type="OrthoDB" id="6911758at2"/>
<feature type="transmembrane region" description="Helical" evidence="1">
    <location>
        <begin position="12"/>
        <end position="33"/>
    </location>
</feature>
<accession>A0A3S0N3G5</accession>
<keyword evidence="1" id="KW-0812">Transmembrane</keyword>
<dbReference type="AlphaFoldDB" id="A0A3S0N3G5"/>